<dbReference type="GO" id="GO:0001817">
    <property type="term" value="P:regulation of cytokine production"/>
    <property type="evidence" value="ECO:0007669"/>
    <property type="project" value="TreeGrafter"/>
</dbReference>
<dbReference type="InterPro" id="IPR053896">
    <property type="entry name" value="BTN3A2-like_Ig-C"/>
</dbReference>
<dbReference type="Pfam" id="PF22705">
    <property type="entry name" value="C2-set_3"/>
    <property type="match status" value="1"/>
</dbReference>
<dbReference type="PANTHER" id="PTHR24100">
    <property type="entry name" value="BUTYROPHILIN"/>
    <property type="match status" value="1"/>
</dbReference>
<dbReference type="InterPro" id="IPR013783">
    <property type="entry name" value="Ig-like_fold"/>
</dbReference>
<evidence type="ECO:0000313" key="9">
    <source>
        <dbReference type="RefSeq" id="XP_006874532.1"/>
    </source>
</evidence>
<dbReference type="RefSeq" id="XP_006874532.1">
    <property type="nucleotide sequence ID" value="XM_006874470.1"/>
</dbReference>
<dbReference type="GO" id="GO:0009897">
    <property type="term" value="C:external side of plasma membrane"/>
    <property type="evidence" value="ECO:0007669"/>
    <property type="project" value="TreeGrafter"/>
</dbReference>
<feature type="domain" description="Ig-like" evidence="7">
    <location>
        <begin position="170"/>
        <end position="260"/>
    </location>
</feature>
<evidence type="ECO:0000256" key="2">
    <source>
        <dbReference type="ARBA" id="ARBA00022692"/>
    </source>
</evidence>
<reference evidence="9" key="1">
    <citation type="submission" date="2025-08" db="UniProtKB">
        <authorList>
            <consortium name="RefSeq"/>
        </authorList>
    </citation>
    <scope>IDENTIFICATION</scope>
    <source>
        <tissue evidence="9">Spleen</tissue>
    </source>
</reference>
<keyword evidence="4" id="KW-0472">Membrane</keyword>
<evidence type="ECO:0000256" key="1">
    <source>
        <dbReference type="ARBA" id="ARBA00004370"/>
    </source>
</evidence>
<dbReference type="AlphaFoldDB" id="A0A9B0X0Y3"/>
<keyword evidence="8" id="KW-1185">Reference proteome</keyword>
<dbReference type="GO" id="GO:0050852">
    <property type="term" value="P:T cell receptor signaling pathway"/>
    <property type="evidence" value="ECO:0007669"/>
    <property type="project" value="TreeGrafter"/>
</dbReference>
<keyword evidence="2" id="KW-0812">Transmembrane</keyword>
<feature type="domain" description="Ig-like" evidence="7">
    <location>
        <begin position="52"/>
        <end position="164"/>
    </location>
</feature>
<evidence type="ECO:0000256" key="5">
    <source>
        <dbReference type="ARBA" id="ARBA00023157"/>
    </source>
</evidence>
<dbReference type="InterPro" id="IPR003599">
    <property type="entry name" value="Ig_sub"/>
</dbReference>
<accession>A0A9B0X0Y3</accession>
<dbReference type="GO" id="GO:0005102">
    <property type="term" value="F:signaling receptor binding"/>
    <property type="evidence" value="ECO:0007669"/>
    <property type="project" value="TreeGrafter"/>
</dbReference>
<dbReference type="OrthoDB" id="9986391at2759"/>
<proteinExistence type="predicted"/>
<protein>
    <submittedName>
        <fullName evidence="9">Butyrophilin subfamily 1 member A1-like</fullName>
    </submittedName>
</protein>
<dbReference type="GeneID" id="102834777"/>
<keyword evidence="3" id="KW-1133">Transmembrane helix</keyword>
<dbReference type="InterPro" id="IPR036179">
    <property type="entry name" value="Ig-like_dom_sf"/>
</dbReference>
<dbReference type="SMART" id="SM00406">
    <property type="entry name" value="IGv"/>
    <property type="match status" value="1"/>
</dbReference>
<evidence type="ECO:0000313" key="8">
    <source>
        <dbReference type="Proteomes" id="UP000504623"/>
    </source>
</evidence>
<dbReference type="InterPro" id="IPR013106">
    <property type="entry name" value="Ig_V-set"/>
</dbReference>
<evidence type="ECO:0000256" key="3">
    <source>
        <dbReference type="ARBA" id="ARBA00022989"/>
    </source>
</evidence>
<gene>
    <name evidence="9" type="primary">LOC102834777</name>
</gene>
<dbReference type="Proteomes" id="UP000504623">
    <property type="component" value="Unplaced"/>
</dbReference>
<comment type="subcellular location">
    <subcellularLocation>
        <location evidence="1">Membrane</location>
    </subcellularLocation>
</comment>
<sequence length="271" mass="30922">MRIAYPFFNGDHNCDTHPVQLLLPGNEFTLELIAKAKGNSKLCCSRVNYSLPRQFHVIGPKTSVTVLVGEEAVFSCHLSPPVDAQKMEVKWYRDHPSNILYHYKNFQHHMEQQSPEYQRRTELLGENMNKGQVSVRILHIRPSDEGVYKCLFINSTYYNEAQFQVWVIGPGTVPHIYIEHGKAKEIKLTCTSIGWYPQPEVQWSDQQGQNLATALETKITEDDGLYHVETSIMVDKDSKGSVSCFIRNSFFNVEKEAHISLSGQFPPKSSS</sequence>
<evidence type="ECO:0000259" key="7">
    <source>
        <dbReference type="PROSITE" id="PS50835"/>
    </source>
</evidence>
<dbReference type="PROSITE" id="PS50835">
    <property type="entry name" value="IG_LIKE"/>
    <property type="match status" value="2"/>
</dbReference>
<dbReference type="Pfam" id="PF07686">
    <property type="entry name" value="V-set"/>
    <property type="match status" value="1"/>
</dbReference>
<name>A0A9B0X0Y3_CHRAS</name>
<dbReference type="FunFam" id="2.60.40.10:FF:000183">
    <property type="entry name" value="Myelin-oligodendrocyte glycoprotein"/>
    <property type="match status" value="1"/>
</dbReference>
<evidence type="ECO:0000256" key="4">
    <source>
        <dbReference type="ARBA" id="ARBA00023136"/>
    </source>
</evidence>
<dbReference type="Gene3D" id="2.60.40.10">
    <property type="entry name" value="Immunoglobulins"/>
    <property type="match status" value="2"/>
</dbReference>
<dbReference type="InterPro" id="IPR050504">
    <property type="entry name" value="IgSF_BTN/MOG"/>
</dbReference>
<dbReference type="PANTHER" id="PTHR24100:SF149">
    <property type="entry name" value="BG-LIKE ANTIGEN 1-RELATED"/>
    <property type="match status" value="1"/>
</dbReference>
<dbReference type="SUPFAM" id="SSF48726">
    <property type="entry name" value="Immunoglobulin"/>
    <property type="match status" value="2"/>
</dbReference>
<keyword evidence="6" id="KW-0393">Immunoglobulin domain</keyword>
<organism evidence="8 9">
    <name type="scientific">Chrysochloris asiatica</name>
    <name type="common">Cape golden mole</name>
    <dbReference type="NCBI Taxonomy" id="185453"/>
    <lineage>
        <taxon>Eukaryota</taxon>
        <taxon>Metazoa</taxon>
        <taxon>Chordata</taxon>
        <taxon>Craniata</taxon>
        <taxon>Vertebrata</taxon>
        <taxon>Euteleostomi</taxon>
        <taxon>Mammalia</taxon>
        <taxon>Eutheria</taxon>
        <taxon>Afrotheria</taxon>
        <taxon>Chrysochloridae</taxon>
        <taxon>Chrysochlorinae</taxon>
        <taxon>Chrysochloris</taxon>
    </lineage>
</organism>
<evidence type="ECO:0000256" key="6">
    <source>
        <dbReference type="ARBA" id="ARBA00023319"/>
    </source>
</evidence>
<dbReference type="InterPro" id="IPR007110">
    <property type="entry name" value="Ig-like_dom"/>
</dbReference>
<dbReference type="FunFam" id="2.60.40.10:FF:000088">
    <property type="entry name" value="Butyrophilin subfamily 1 member A1"/>
    <property type="match status" value="1"/>
</dbReference>
<keyword evidence="5" id="KW-1015">Disulfide bond</keyword>
<dbReference type="SMART" id="SM00409">
    <property type="entry name" value="IG"/>
    <property type="match status" value="1"/>
</dbReference>